<sequence length="65" mass="7174">MSLFKRQVLPPRVAAVLMFGVGWSLVDLAAVPFTAADLTLRVAIAIVGIACFFLAWRLWRRGSAR</sequence>
<keyword evidence="1" id="KW-1133">Transmembrane helix</keyword>
<name>A0A518DJP7_9BACT</name>
<dbReference type="RefSeq" id="WP_145291861.1">
    <property type="nucleotide sequence ID" value="NZ_CP036291.1"/>
</dbReference>
<proteinExistence type="predicted"/>
<reference evidence="2 3" key="1">
    <citation type="submission" date="2019-02" db="EMBL/GenBank/DDBJ databases">
        <title>Deep-cultivation of Planctomycetes and their phenomic and genomic characterization uncovers novel biology.</title>
        <authorList>
            <person name="Wiegand S."/>
            <person name="Jogler M."/>
            <person name="Boedeker C."/>
            <person name="Pinto D."/>
            <person name="Vollmers J."/>
            <person name="Rivas-Marin E."/>
            <person name="Kohn T."/>
            <person name="Peeters S.H."/>
            <person name="Heuer A."/>
            <person name="Rast P."/>
            <person name="Oberbeckmann S."/>
            <person name="Bunk B."/>
            <person name="Jeske O."/>
            <person name="Meyerdierks A."/>
            <person name="Storesund J.E."/>
            <person name="Kallscheuer N."/>
            <person name="Luecker S."/>
            <person name="Lage O.M."/>
            <person name="Pohl T."/>
            <person name="Merkel B.J."/>
            <person name="Hornburger P."/>
            <person name="Mueller R.-W."/>
            <person name="Bruemmer F."/>
            <person name="Labrenz M."/>
            <person name="Spormann A.M."/>
            <person name="Op den Camp H."/>
            <person name="Overmann J."/>
            <person name="Amann R."/>
            <person name="Jetten M.S.M."/>
            <person name="Mascher T."/>
            <person name="Medema M.H."/>
            <person name="Devos D.P."/>
            <person name="Kaster A.-K."/>
            <person name="Ovreas L."/>
            <person name="Rohde M."/>
            <person name="Galperin M.Y."/>
            <person name="Jogler C."/>
        </authorList>
    </citation>
    <scope>NUCLEOTIDE SEQUENCE [LARGE SCALE GENOMIC DNA]</scope>
    <source>
        <strain evidence="2 3">Pla175</strain>
    </source>
</reference>
<organism evidence="2 3">
    <name type="scientific">Pirellulimonas nuda</name>
    <dbReference type="NCBI Taxonomy" id="2528009"/>
    <lineage>
        <taxon>Bacteria</taxon>
        <taxon>Pseudomonadati</taxon>
        <taxon>Planctomycetota</taxon>
        <taxon>Planctomycetia</taxon>
        <taxon>Pirellulales</taxon>
        <taxon>Lacipirellulaceae</taxon>
        <taxon>Pirellulimonas</taxon>
    </lineage>
</organism>
<dbReference type="EMBL" id="CP036291">
    <property type="protein sequence ID" value="QDU91700.1"/>
    <property type="molecule type" value="Genomic_DNA"/>
</dbReference>
<evidence type="ECO:0000256" key="1">
    <source>
        <dbReference type="SAM" id="Phobius"/>
    </source>
</evidence>
<dbReference type="Proteomes" id="UP000317429">
    <property type="component" value="Chromosome"/>
</dbReference>
<keyword evidence="3" id="KW-1185">Reference proteome</keyword>
<feature type="transmembrane region" description="Helical" evidence="1">
    <location>
        <begin position="39"/>
        <end position="59"/>
    </location>
</feature>
<dbReference type="AlphaFoldDB" id="A0A518DJP7"/>
<dbReference type="KEGG" id="pnd:Pla175_51300"/>
<evidence type="ECO:0000313" key="3">
    <source>
        <dbReference type="Proteomes" id="UP000317429"/>
    </source>
</evidence>
<accession>A0A518DJP7</accession>
<evidence type="ECO:0000313" key="2">
    <source>
        <dbReference type="EMBL" id="QDU91700.1"/>
    </source>
</evidence>
<gene>
    <name evidence="2" type="ORF">Pla175_51300</name>
</gene>
<keyword evidence="1" id="KW-0812">Transmembrane</keyword>
<keyword evidence="1" id="KW-0472">Membrane</keyword>
<protein>
    <submittedName>
        <fullName evidence="2">Uncharacterized protein</fullName>
    </submittedName>
</protein>
<feature type="transmembrane region" description="Helical" evidence="1">
    <location>
        <begin position="12"/>
        <end position="33"/>
    </location>
</feature>